<dbReference type="GO" id="GO:0009307">
    <property type="term" value="P:DNA restriction-modification system"/>
    <property type="evidence" value="ECO:0007669"/>
    <property type="project" value="InterPro"/>
</dbReference>
<dbReference type="InterPro" id="IPR011335">
    <property type="entry name" value="Restrct_endonuc-II-like"/>
</dbReference>
<proteinExistence type="predicted"/>
<feature type="domain" description="Restriction endonuclease type IV Mrr" evidence="1">
    <location>
        <begin position="209"/>
        <end position="335"/>
    </location>
</feature>
<sequence length="345" mass="39641">MPKYYVFRINYEESWQPLVRSAIDKGELRQGWGMQQGTDSLRVDQDESAFLKAWDKIWPGSEISYCKRKYSSLSKMLDFNNGDIIVVPKAPDWRQFLILTVNGSYRFDDDLNSKFNNGDDFRHIIPVEYKKTVGYDYSDDSRKIVKKFGAYRSPINSVYDKKFQNAINTLLQDSNKNLTTSQDELAALGLEDSQPFKDLKKWIPNTINNWGADKLEKLIQSLFEKNGFTLIKRNRHNNKGGDIDLVFAMPSVPLLDGILEDTPFPQVWIQAKNKRGHDANAIDGIKQLIEQKRTDNLSAICILINTTDCFDKEAKMMAESHDIILINGTQFARLILKYGIEDCLA</sequence>
<reference evidence="3" key="1">
    <citation type="submission" date="2019-05" db="EMBL/GenBank/DDBJ databases">
        <title>Complete genome sequencing of Dialister sp. strain 5BBH33.</title>
        <authorList>
            <person name="Sakamoto M."/>
            <person name="Murakami T."/>
            <person name="Mori H."/>
        </authorList>
    </citation>
    <scope>NUCLEOTIDE SEQUENCE [LARGE SCALE GENOMIC DNA]</scope>
    <source>
        <strain evidence="3">5BBH33</strain>
    </source>
</reference>
<dbReference type="Gene3D" id="3.40.1350.10">
    <property type="match status" value="1"/>
</dbReference>
<dbReference type="AlphaFoldDB" id="A0A8D4UW87"/>
<dbReference type="RefSeq" id="WP_108850336.1">
    <property type="nucleotide sequence ID" value="NZ_AP019697.1"/>
</dbReference>
<dbReference type="GO" id="GO:0004519">
    <property type="term" value="F:endonuclease activity"/>
    <property type="evidence" value="ECO:0007669"/>
    <property type="project" value="InterPro"/>
</dbReference>
<evidence type="ECO:0000313" key="2">
    <source>
        <dbReference type="EMBL" id="BBK26087.1"/>
    </source>
</evidence>
<dbReference type="GO" id="GO:0003677">
    <property type="term" value="F:DNA binding"/>
    <property type="evidence" value="ECO:0007669"/>
    <property type="project" value="InterPro"/>
</dbReference>
<accession>A0A8D4UW87</accession>
<dbReference type="InterPro" id="IPR011856">
    <property type="entry name" value="tRNA_endonuc-like_dom_sf"/>
</dbReference>
<name>A0A8D4UW87_9FIRM</name>
<protein>
    <recommendedName>
        <fullName evidence="1">Restriction endonuclease type IV Mrr domain-containing protein</fullName>
    </recommendedName>
</protein>
<dbReference type="InterPro" id="IPR007560">
    <property type="entry name" value="Restrct_endonuc_IV_Mrr"/>
</dbReference>
<dbReference type="GeneID" id="92717223"/>
<dbReference type="Proteomes" id="UP000320585">
    <property type="component" value="Chromosome"/>
</dbReference>
<keyword evidence="3" id="KW-1185">Reference proteome</keyword>
<gene>
    <name evidence="2" type="ORF">Dia5BBH33_20220</name>
</gene>
<dbReference type="OrthoDB" id="891863at2"/>
<dbReference type="SUPFAM" id="SSF52980">
    <property type="entry name" value="Restriction endonuclease-like"/>
    <property type="match status" value="1"/>
</dbReference>
<dbReference type="KEGG" id="dho:Dia5BBH33_20220"/>
<evidence type="ECO:0000259" key="1">
    <source>
        <dbReference type="Pfam" id="PF04471"/>
    </source>
</evidence>
<evidence type="ECO:0000313" key="3">
    <source>
        <dbReference type="Proteomes" id="UP000320585"/>
    </source>
</evidence>
<dbReference type="Pfam" id="PF04471">
    <property type="entry name" value="Mrr_cat"/>
    <property type="match status" value="1"/>
</dbReference>
<dbReference type="EMBL" id="AP019697">
    <property type="protein sequence ID" value="BBK26087.1"/>
    <property type="molecule type" value="Genomic_DNA"/>
</dbReference>
<organism evidence="2 3">
    <name type="scientific">Dialister hominis</name>
    <dbReference type="NCBI Taxonomy" id="2582419"/>
    <lineage>
        <taxon>Bacteria</taxon>
        <taxon>Bacillati</taxon>
        <taxon>Bacillota</taxon>
        <taxon>Negativicutes</taxon>
        <taxon>Veillonellales</taxon>
        <taxon>Veillonellaceae</taxon>
        <taxon>Dialister</taxon>
    </lineage>
</organism>